<proteinExistence type="predicted"/>
<organism evidence="2 3">
    <name type="scientific">Lactuca sativa</name>
    <name type="common">Garden lettuce</name>
    <dbReference type="NCBI Taxonomy" id="4236"/>
    <lineage>
        <taxon>Eukaryota</taxon>
        <taxon>Viridiplantae</taxon>
        <taxon>Streptophyta</taxon>
        <taxon>Embryophyta</taxon>
        <taxon>Tracheophyta</taxon>
        <taxon>Spermatophyta</taxon>
        <taxon>Magnoliopsida</taxon>
        <taxon>eudicotyledons</taxon>
        <taxon>Gunneridae</taxon>
        <taxon>Pentapetalae</taxon>
        <taxon>asterids</taxon>
        <taxon>campanulids</taxon>
        <taxon>Asterales</taxon>
        <taxon>Asteraceae</taxon>
        <taxon>Cichorioideae</taxon>
        <taxon>Cichorieae</taxon>
        <taxon>Lactucinae</taxon>
        <taxon>Lactuca</taxon>
    </lineage>
</organism>
<dbReference type="PANTHER" id="PTHR34130">
    <property type="entry name" value="OS08G0243800 PROTEIN"/>
    <property type="match status" value="1"/>
</dbReference>
<dbReference type="AlphaFoldDB" id="A0A9R1ULQ9"/>
<gene>
    <name evidence="2" type="ORF">LSAT_V11C800396660</name>
</gene>
<reference evidence="2 3" key="1">
    <citation type="journal article" date="2017" name="Nat. Commun.">
        <title>Genome assembly with in vitro proximity ligation data and whole-genome triplication in lettuce.</title>
        <authorList>
            <person name="Reyes-Chin-Wo S."/>
            <person name="Wang Z."/>
            <person name="Yang X."/>
            <person name="Kozik A."/>
            <person name="Arikit S."/>
            <person name="Song C."/>
            <person name="Xia L."/>
            <person name="Froenicke L."/>
            <person name="Lavelle D.O."/>
            <person name="Truco M.J."/>
            <person name="Xia R."/>
            <person name="Zhu S."/>
            <person name="Xu C."/>
            <person name="Xu H."/>
            <person name="Xu X."/>
            <person name="Cox K."/>
            <person name="Korf I."/>
            <person name="Meyers B.C."/>
            <person name="Michelmore R.W."/>
        </authorList>
    </citation>
    <scope>NUCLEOTIDE SEQUENCE [LARGE SCALE GENOMIC DNA]</scope>
    <source>
        <strain evidence="3">cv. Salinas</strain>
        <tissue evidence="2">Seedlings</tissue>
    </source>
</reference>
<evidence type="ECO:0000256" key="1">
    <source>
        <dbReference type="SAM" id="MobiDB-lite"/>
    </source>
</evidence>
<evidence type="ECO:0000313" key="2">
    <source>
        <dbReference type="EMBL" id="KAJ0189952.1"/>
    </source>
</evidence>
<dbReference type="EMBL" id="NBSK02000008">
    <property type="protein sequence ID" value="KAJ0189952.1"/>
    <property type="molecule type" value="Genomic_DNA"/>
</dbReference>
<feature type="region of interest" description="Disordered" evidence="1">
    <location>
        <begin position="179"/>
        <end position="202"/>
    </location>
</feature>
<dbReference type="PANTHER" id="PTHR34130:SF3">
    <property type="entry name" value="DUF1645 FAMILY PROTEIN"/>
    <property type="match status" value="1"/>
</dbReference>
<name>A0A9R1ULQ9_LACSA</name>
<feature type="region of interest" description="Disordered" evidence="1">
    <location>
        <begin position="102"/>
        <end position="121"/>
    </location>
</feature>
<feature type="compositionally biased region" description="Basic and acidic residues" evidence="1">
    <location>
        <begin position="190"/>
        <end position="202"/>
    </location>
</feature>
<dbReference type="Gramene" id="rna-gnl|WGS:NBSK|LSAT_8X19121_mrna">
    <property type="protein sequence ID" value="cds-PLY77193.1"/>
    <property type="gene ID" value="gene-LSAT_8X19121"/>
</dbReference>
<keyword evidence="3" id="KW-1185">Reference proteome</keyword>
<comment type="caution">
    <text evidence="2">The sequence shown here is derived from an EMBL/GenBank/DDBJ whole genome shotgun (WGS) entry which is preliminary data.</text>
</comment>
<evidence type="ECO:0000313" key="3">
    <source>
        <dbReference type="Proteomes" id="UP000235145"/>
    </source>
</evidence>
<accession>A0A9R1ULQ9</accession>
<feature type="compositionally biased region" description="Basic and acidic residues" evidence="1">
    <location>
        <begin position="102"/>
        <end position="116"/>
    </location>
</feature>
<protein>
    <submittedName>
        <fullName evidence="2">Uncharacterized protein</fullName>
    </submittedName>
</protein>
<dbReference type="Proteomes" id="UP000235145">
    <property type="component" value="Unassembled WGS sequence"/>
</dbReference>
<sequence length="240" mass="27254">MALKDHLYLEEPLADQNPNATMQDNLADESEETVSLCDLPIYGYDTNNYNVTDSEDSMIGDESFEFFSEEWVKKVKDSNPKESIVFCGNLILPKQPLSRNTQEFDKRNHGSTKHDLTSGSGRNIEFTKIRPMNKGRNHGTYGEHERKRVASGSKKSRWYYYGVGLAGIPAEMDLSAIKSRQNRRQQNSSDRTEGGFEKEESGGFRHAKGLGRLIRDFRCNGQTQATKMVKASLVYIPRVE</sequence>